<dbReference type="InterPro" id="IPR055414">
    <property type="entry name" value="LRR_R13L4/SHOC2-like"/>
</dbReference>
<evidence type="ECO:0000313" key="12">
    <source>
        <dbReference type="RefSeq" id="XP_008219103.2"/>
    </source>
</evidence>
<dbReference type="PANTHER" id="PTHR36766:SF40">
    <property type="entry name" value="DISEASE RESISTANCE PROTEIN RGA3"/>
    <property type="match status" value="1"/>
</dbReference>
<feature type="signal peptide" evidence="6">
    <location>
        <begin position="1"/>
        <end position="16"/>
    </location>
</feature>
<dbReference type="InterPro" id="IPR001611">
    <property type="entry name" value="Leu-rich_rpt"/>
</dbReference>
<evidence type="ECO:0000256" key="3">
    <source>
        <dbReference type="ARBA" id="ARBA00022741"/>
    </source>
</evidence>
<protein>
    <submittedName>
        <fullName evidence="12">Disease resistance protein RGA2-like</fullName>
    </submittedName>
</protein>
<dbReference type="SUPFAM" id="SSF52540">
    <property type="entry name" value="P-loop containing nucleoside triphosphate hydrolases"/>
    <property type="match status" value="1"/>
</dbReference>
<reference evidence="12" key="2">
    <citation type="submission" date="2025-08" db="UniProtKB">
        <authorList>
            <consortium name="RefSeq"/>
        </authorList>
    </citation>
    <scope>IDENTIFICATION</scope>
</reference>
<dbReference type="Gene3D" id="1.10.10.10">
    <property type="entry name" value="Winged helix-like DNA-binding domain superfamily/Winged helix DNA-binding domain"/>
    <property type="match status" value="1"/>
</dbReference>
<keyword evidence="5" id="KW-0067">ATP-binding</keyword>
<dbReference type="Proteomes" id="UP000694861">
    <property type="component" value="Linkage group LG2"/>
</dbReference>
<evidence type="ECO:0000256" key="2">
    <source>
        <dbReference type="ARBA" id="ARBA00022737"/>
    </source>
</evidence>
<dbReference type="Gene3D" id="3.80.10.10">
    <property type="entry name" value="Ribonuclease Inhibitor"/>
    <property type="match status" value="2"/>
</dbReference>
<dbReference type="SUPFAM" id="SSF52058">
    <property type="entry name" value="L domain-like"/>
    <property type="match status" value="1"/>
</dbReference>
<dbReference type="InterPro" id="IPR041118">
    <property type="entry name" value="Rx_N"/>
</dbReference>
<dbReference type="Pfam" id="PF23559">
    <property type="entry name" value="WHD_DRP"/>
    <property type="match status" value="1"/>
</dbReference>
<evidence type="ECO:0000259" key="9">
    <source>
        <dbReference type="Pfam" id="PF23559"/>
    </source>
</evidence>
<dbReference type="InterPro" id="IPR003591">
    <property type="entry name" value="Leu-rich_rpt_typical-subtyp"/>
</dbReference>
<dbReference type="Pfam" id="PF23598">
    <property type="entry name" value="LRR_14"/>
    <property type="match status" value="1"/>
</dbReference>
<dbReference type="InterPro" id="IPR032675">
    <property type="entry name" value="LRR_dom_sf"/>
</dbReference>
<organism evidence="11 12">
    <name type="scientific">Prunus mume</name>
    <name type="common">Japanese apricot</name>
    <name type="synonym">Armeniaca mume</name>
    <dbReference type="NCBI Taxonomy" id="102107"/>
    <lineage>
        <taxon>Eukaryota</taxon>
        <taxon>Viridiplantae</taxon>
        <taxon>Streptophyta</taxon>
        <taxon>Embryophyta</taxon>
        <taxon>Tracheophyta</taxon>
        <taxon>Spermatophyta</taxon>
        <taxon>Magnoliopsida</taxon>
        <taxon>eudicotyledons</taxon>
        <taxon>Gunneridae</taxon>
        <taxon>Pentapetalae</taxon>
        <taxon>rosids</taxon>
        <taxon>fabids</taxon>
        <taxon>Rosales</taxon>
        <taxon>Rosaceae</taxon>
        <taxon>Amygdaloideae</taxon>
        <taxon>Amygdaleae</taxon>
        <taxon>Prunus</taxon>
    </lineage>
</organism>
<feature type="domain" description="Disease resistance R13L4/SHOC-2-like LRR" evidence="10">
    <location>
        <begin position="565"/>
        <end position="890"/>
    </location>
</feature>
<dbReference type="PROSITE" id="PS51450">
    <property type="entry name" value="LRR"/>
    <property type="match status" value="2"/>
</dbReference>
<evidence type="ECO:0000256" key="4">
    <source>
        <dbReference type="ARBA" id="ARBA00022821"/>
    </source>
</evidence>
<proteinExistence type="predicted"/>
<evidence type="ECO:0000313" key="11">
    <source>
        <dbReference type="Proteomes" id="UP000694861"/>
    </source>
</evidence>
<dbReference type="PANTHER" id="PTHR36766">
    <property type="entry name" value="PLANT BROAD-SPECTRUM MILDEW RESISTANCE PROTEIN RPW8"/>
    <property type="match status" value="1"/>
</dbReference>
<dbReference type="SMART" id="SM00369">
    <property type="entry name" value="LRR_TYP"/>
    <property type="match status" value="3"/>
</dbReference>
<dbReference type="InterPro" id="IPR036388">
    <property type="entry name" value="WH-like_DNA-bd_sf"/>
</dbReference>
<dbReference type="InterPro" id="IPR027417">
    <property type="entry name" value="P-loop_NTPase"/>
</dbReference>
<feature type="domain" description="Disease resistance protein winged helix" evidence="9">
    <location>
        <begin position="441"/>
        <end position="512"/>
    </location>
</feature>
<feature type="domain" description="Disease resistance N-terminal" evidence="8">
    <location>
        <begin position="6"/>
        <end position="96"/>
    </location>
</feature>
<reference evidence="11" key="1">
    <citation type="journal article" date="2012" name="Nat. Commun.">
        <title>The genome of Prunus mume.</title>
        <authorList>
            <person name="Zhang Q."/>
            <person name="Chen W."/>
            <person name="Sun L."/>
            <person name="Zhao F."/>
            <person name="Huang B."/>
            <person name="Yang W."/>
            <person name="Tao Y."/>
            <person name="Wang J."/>
            <person name="Yuan Z."/>
            <person name="Fan G."/>
            <person name="Xing Z."/>
            <person name="Han C."/>
            <person name="Pan H."/>
            <person name="Zhong X."/>
            <person name="Shi W."/>
            <person name="Liang X."/>
            <person name="Du D."/>
            <person name="Sun F."/>
            <person name="Xu Z."/>
            <person name="Hao R."/>
            <person name="Lv T."/>
            <person name="Lv Y."/>
            <person name="Zheng Z."/>
            <person name="Sun M."/>
            <person name="Luo L."/>
            <person name="Cai M."/>
            <person name="Gao Y."/>
            <person name="Wang J."/>
            <person name="Yin Y."/>
            <person name="Xu X."/>
            <person name="Cheng T."/>
            <person name="Wang J."/>
        </authorList>
    </citation>
    <scope>NUCLEOTIDE SEQUENCE [LARGE SCALE GENOMIC DNA]</scope>
</reference>
<name>A0ABM0N3R3_PRUMU</name>
<sequence length="947" mass="109085">MAHALISLLLERLASTTYEYIGGGVKHVLNVKEDVDNFTRTLRVIQAVLEDAEQRQVTDQAVKIWLDELKDISYQMVDVLDEWNTDILRQQVEKQEREQNALVPPNKKVRFSDFFSFGIVSPVILGRDIALKIKDLNDKLTEIYEERKKYQFLRKELGIQQPQQPQRPQTASFVDISEIFGRENEKKVLITNLLSDSSAEGKGLLIIPIVGMGGMGKTTLTQIAYNDDHVKAHFEIRKWVCVSDPFDEIKIAKDISADCATSSNQLDYVLQRMSESIQGKRFLLVLDDVWIENRQKWELLKVPLMQNGAKGSIILVTTRKIEVANMIRATPNMINLEGLSDEYCLAIFNHMAFPDGDVDESKAFEDIRKKIVKKCKGLPLAAKTLGSLMQNKRTTREWKEVLNSKIWDLEKVEQEVFQPLLLSYYDLSPTIKCCLLYCATFPKDYTFERDCLIELWMAQDYVISKKSKEKGTTCDAVFDNLVARSFFQNFEKDLNTGTITGCKMHDIVHDFVQFLTKNECLIMDHGEETTSESKVLGDKLRHLTLRYVPEGPLPLFISSYNCKNLRTLATFDSKITTIDPNLILQLKCLRTLNLSRNSIKELPEEIGELIHLRHIDLSGNDLKKLPDTICGLYNLSTLRLVLCYYLKKLPENMGNLINLKHLYVEGCGDLESLPKGIERLTSLQTLDVCRCGGDNDEAFQIGDLRKLNLEGSLEIQLVGDATDKREVEKAQLWDKKLFHLTVRFKRQRNSSSSSVEILNALRPHPDLESLKILFHNGTTWPNWIQSLKNLRFLTLVVGTQCELWPLGKLEFLETLSIWSMEGVRKVGVEFLGLEDQTSFRIRSPPLIFFPKLKRLCFDMMRNWEEWEGVEEWTKEDSEITIMPCLSKLEMKWCPLLKALPDFLFKTPLQTLRITGSERLLERYQEGNGEWAKISATNPNIRIKRREW</sequence>
<evidence type="ECO:0000259" key="10">
    <source>
        <dbReference type="Pfam" id="PF23598"/>
    </source>
</evidence>
<evidence type="ECO:0000256" key="5">
    <source>
        <dbReference type="ARBA" id="ARBA00022840"/>
    </source>
</evidence>
<accession>A0ABM0N3R3</accession>
<feature type="chain" id="PRO_5046296290" evidence="6">
    <location>
        <begin position="17"/>
        <end position="947"/>
    </location>
</feature>
<keyword evidence="11" id="KW-1185">Reference proteome</keyword>
<evidence type="ECO:0000259" key="7">
    <source>
        <dbReference type="Pfam" id="PF00931"/>
    </source>
</evidence>
<keyword evidence="3" id="KW-0547">Nucleotide-binding</keyword>
<dbReference type="Pfam" id="PF18052">
    <property type="entry name" value="Rx_N"/>
    <property type="match status" value="1"/>
</dbReference>
<dbReference type="InterPro" id="IPR042197">
    <property type="entry name" value="Apaf_helical"/>
</dbReference>
<dbReference type="InterPro" id="IPR002182">
    <property type="entry name" value="NB-ARC"/>
</dbReference>
<dbReference type="Gene3D" id="1.20.5.4130">
    <property type="match status" value="1"/>
</dbReference>
<dbReference type="Pfam" id="PF00931">
    <property type="entry name" value="NB-ARC"/>
    <property type="match status" value="1"/>
</dbReference>
<dbReference type="RefSeq" id="XP_008219103.2">
    <property type="nucleotide sequence ID" value="XM_008220881.2"/>
</dbReference>
<keyword evidence="6" id="KW-0732">Signal</keyword>
<feature type="domain" description="NB-ARC" evidence="7">
    <location>
        <begin position="190"/>
        <end position="354"/>
    </location>
</feature>
<keyword evidence="4" id="KW-0611">Plant defense</keyword>
<keyword evidence="2" id="KW-0677">Repeat</keyword>
<keyword evidence="1" id="KW-0433">Leucine-rich repeat</keyword>
<dbReference type="GeneID" id="103319353"/>
<dbReference type="Gene3D" id="3.40.50.300">
    <property type="entry name" value="P-loop containing nucleotide triphosphate hydrolases"/>
    <property type="match status" value="1"/>
</dbReference>
<evidence type="ECO:0000256" key="6">
    <source>
        <dbReference type="SAM" id="SignalP"/>
    </source>
</evidence>
<gene>
    <name evidence="12" type="primary">LOC103319353</name>
</gene>
<dbReference type="InterPro" id="IPR058922">
    <property type="entry name" value="WHD_DRP"/>
</dbReference>
<dbReference type="Gene3D" id="1.10.8.430">
    <property type="entry name" value="Helical domain of apoptotic protease-activating factors"/>
    <property type="match status" value="1"/>
</dbReference>
<dbReference type="PRINTS" id="PR00364">
    <property type="entry name" value="DISEASERSIST"/>
</dbReference>
<evidence type="ECO:0000256" key="1">
    <source>
        <dbReference type="ARBA" id="ARBA00022614"/>
    </source>
</evidence>
<evidence type="ECO:0000259" key="8">
    <source>
        <dbReference type="Pfam" id="PF18052"/>
    </source>
</evidence>